<dbReference type="Pfam" id="PF00215">
    <property type="entry name" value="OMPdecase"/>
    <property type="match status" value="1"/>
</dbReference>
<organism evidence="9">
    <name type="scientific">marine metagenome</name>
    <dbReference type="NCBI Taxonomy" id="408172"/>
    <lineage>
        <taxon>unclassified sequences</taxon>
        <taxon>metagenomes</taxon>
        <taxon>ecological metagenomes</taxon>
    </lineage>
</organism>
<dbReference type="InterPro" id="IPR001754">
    <property type="entry name" value="OMPdeCOase_dom"/>
</dbReference>
<dbReference type="AlphaFoldDB" id="A0A381VII2"/>
<gene>
    <name evidence="9" type="ORF">METZ01_LOCUS92964</name>
</gene>
<dbReference type="UniPathway" id="UPA00070">
    <property type="reaction ID" value="UER00120"/>
</dbReference>
<dbReference type="InterPro" id="IPR011060">
    <property type="entry name" value="RibuloseP-bd_barrel"/>
</dbReference>
<dbReference type="NCBIfam" id="NF001273">
    <property type="entry name" value="PRK00230.1"/>
    <property type="match status" value="1"/>
</dbReference>
<name>A0A381VII2_9ZZZZ</name>
<evidence type="ECO:0000256" key="5">
    <source>
        <dbReference type="ARBA" id="ARBA00022975"/>
    </source>
</evidence>
<accession>A0A381VII2</accession>
<dbReference type="PANTHER" id="PTHR32119:SF2">
    <property type="entry name" value="OROTIDINE 5'-PHOSPHATE DECARBOXYLASE"/>
    <property type="match status" value="1"/>
</dbReference>
<protein>
    <recommendedName>
        <fullName evidence="3">Orotidine 5'-phosphate decarboxylase</fullName>
        <ecNumber evidence="2">4.1.1.23</ecNumber>
    </recommendedName>
    <alternativeName>
        <fullName evidence="7">OMP decarboxylase</fullName>
    </alternativeName>
</protein>
<sequence length="242" mass="26529">MTTSINSKDRLVFALDVPDKREAQRLVKLLHDSVGCFKVGLQLFVQEGPDILKLIKDHSTADIFLDLKLHDIPATVRGALKSVEKLGVRYITIHSMEGEAILEASKEVKDSGLEVLAVTLLTSMDEEQLHALGFEQDAKICDVVLDRALRAQKSGCAGIICSGEEIAQVKQKCGKHFKVVVPGIRPEWSQISSDDQNRISTPRKAIKAGADLIVVGRPIRDADAPKEAARKIVSEIDSFINP</sequence>
<evidence type="ECO:0000256" key="4">
    <source>
        <dbReference type="ARBA" id="ARBA00022793"/>
    </source>
</evidence>
<dbReference type="Gene3D" id="3.20.20.70">
    <property type="entry name" value="Aldolase class I"/>
    <property type="match status" value="1"/>
</dbReference>
<evidence type="ECO:0000256" key="1">
    <source>
        <dbReference type="ARBA" id="ARBA00004861"/>
    </source>
</evidence>
<dbReference type="InterPro" id="IPR018089">
    <property type="entry name" value="OMPdecase_AS"/>
</dbReference>
<evidence type="ECO:0000256" key="2">
    <source>
        <dbReference type="ARBA" id="ARBA00012321"/>
    </source>
</evidence>
<dbReference type="NCBIfam" id="TIGR01740">
    <property type="entry name" value="pyrF"/>
    <property type="match status" value="1"/>
</dbReference>
<dbReference type="GO" id="GO:0004590">
    <property type="term" value="F:orotidine-5'-phosphate decarboxylase activity"/>
    <property type="evidence" value="ECO:0007669"/>
    <property type="project" value="UniProtKB-EC"/>
</dbReference>
<dbReference type="InterPro" id="IPR013785">
    <property type="entry name" value="Aldolase_TIM"/>
</dbReference>
<dbReference type="HAMAP" id="MF_01200_B">
    <property type="entry name" value="OMPdecase_type1_B"/>
    <property type="match status" value="1"/>
</dbReference>
<keyword evidence="5" id="KW-0665">Pyrimidine biosynthesis</keyword>
<evidence type="ECO:0000313" key="9">
    <source>
        <dbReference type="EMBL" id="SVA40110.1"/>
    </source>
</evidence>
<dbReference type="PROSITE" id="PS00156">
    <property type="entry name" value="OMPDECASE"/>
    <property type="match status" value="1"/>
</dbReference>
<keyword evidence="4" id="KW-0210">Decarboxylase</keyword>
<dbReference type="CDD" id="cd04725">
    <property type="entry name" value="OMP_decarboxylase_like"/>
    <property type="match status" value="1"/>
</dbReference>
<dbReference type="SUPFAM" id="SSF51366">
    <property type="entry name" value="Ribulose-phoshate binding barrel"/>
    <property type="match status" value="1"/>
</dbReference>
<proteinExistence type="inferred from homology"/>
<dbReference type="InterPro" id="IPR014732">
    <property type="entry name" value="OMPdecase"/>
</dbReference>
<evidence type="ECO:0000256" key="6">
    <source>
        <dbReference type="ARBA" id="ARBA00023239"/>
    </source>
</evidence>
<dbReference type="GO" id="GO:0005829">
    <property type="term" value="C:cytosol"/>
    <property type="evidence" value="ECO:0007669"/>
    <property type="project" value="TreeGrafter"/>
</dbReference>
<dbReference type="EC" id="4.1.1.23" evidence="2"/>
<reference evidence="9" key="1">
    <citation type="submission" date="2018-05" db="EMBL/GenBank/DDBJ databases">
        <authorList>
            <person name="Lanie J.A."/>
            <person name="Ng W.-L."/>
            <person name="Kazmierczak K.M."/>
            <person name="Andrzejewski T.M."/>
            <person name="Davidsen T.M."/>
            <person name="Wayne K.J."/>
            <person name="Tettelin H."/>
            <person name="Glass J.I."/>
            <person name="Rusch D."/>
            <person name="Podicherti R."/>
            <person name="Tsui H.-C.T."/>
            <person name="Winkler M.E."/>
        </authorList>
    </citation>
    <scope>NUCLEOTIDE SEQUENCE</scope>
</reference>
<feature type="domain" description="Orotidine 5'-phosphate decarboxylase" evidence="8">
    <location>
        <begin position="10"/>
        <end position="232"/>
    </location>
</feature>
<dbReference type="GO" id="GO:0044205">
    <property type="term" value="P:'de novo' UMP biosynthetic process"/>
    <property type="evidence" value="ECO:0007669"/>
    <property type="project" value="UniProtKB-UniPathway"/>
</dbReference>
<evidence type="ECO:0000256" key="3">
    <source>
        <dbReference type="ARBA" id="ARBA00021923"/>
    </source>
</evidence>
<dbReference type="SMART" id="SM00934">
    <property type="entry name" value="OMPdecase"/>
    <property type="match status" value="1"/>
</dbReference>
<evidence type="ECO:0000259" key="8">
    <source>
        <dbReference type="SMART" id="SM00934"/>
    </source>
</evidence>
<dbReference type="EMBL" id="UINC01008925">
    <property type="protein sequence ID" value="SVA40110.1"/>
    <property type="molecule type" value="Genomic_DNA"/>
</dbReference>
<dbReference type="PANTHER" id="PTHR32119">
    <property type="entry name" value="OROTIDINE 5'-PHOSPHATE DECARBOXYLASE"/>
    <property type="match status" value="1"/>
</dbReference>
<keyword evidence="6" id="KW-0456">Lyase</keyword>
<evidence type="ECO:0000256" key="7">
    <source>
        <dbReference type="ARBA" id="ARBA00033428"/>
    </source>
</evidence>
<comment type="pathway">
    <text evidence="1">Pyrimidine metabolism; UMP biosynthesis via de novo pathway; UMP from orotate: step 2/2.</text>
</comment>
<dbReference type="InterPro" id="IPR047596">
    <property type="entry name" value="OMPdecase_bac"/>
</dbReference>
<dbReference type="GO" id="GO:0006207">
    <property type="term" value="P:'de novo' pyrimidine nucleobase biosynthetic process"/>
    <property type="evidence" value="ECO:0007669"/>
    <property type="project" value="InterPro"/>
</dbReference>